<evidence type="ECO:0000256" key="2">
    <source>
        <dbReference type="ARBA" id="ARBA00023125"/>
    </source>
</evidence>
<dbReference type="Pfam" id="PF00196">
    <property type="entry name" value="GerE"/>
    <property type="match status" value="1"/>
</dbReference>
<accession>A0ABQ3V6S0</accession>
<keyword evidence="1 3" id="KW-0597">Phosphoprotein</keyword>
<organism evidence="6 7">
    <name type="scientific">Ktedonobacter robiniae</name>
    <dbReference type="NCBI Taxonomy" id="2778365"/>
    <lineage>
        <taxon>Bacteria</taxon>
        <taxon>Bacillati</taxon>
        <taxon>Chloroflexota</taxon>
        <taxon>Ktedonobacteria</taxon>
        <taxon>Ktedonobacterales</taxon>
        <taxon>Ktedonobacteraceae</taxon>
        <taxon>Ktedonobacter</taxon>
    </lineage>
</organism>
<dbReference type="PROSITE" id="PS50043">
    <property type="entry name" value="HTH_LUXR_2"/>
    <property type="match status" value="1"/>
</dbReference>
<comment type="caution">
    <text evidence="6">The sequence shown here is derived from an EMBL/GenBank/DDBJ whole genome shotgun (WGS) entry which is preliminary data.</text>
</comment>
<dbReference type="CDD" id="cd06170">
    <property type="entry name" value="LuxR_C_like"/>
    <property type="match status" value="1"/>
</dbReference>
<dbReference type="PRINTS" id="PR00038">
    <property type="entry name" value="HTHLUXR"/>
</dbReference>
<dbReference type="PANTHER" id="PTHR43214">
    <property type="entry name" value="TWO-COMPONENT RESPONSE REGULATOR"/>
    <property type="match status" value="1"/>
</dbReference>
<dbReference type="InterPro" id="IPR058245">
    <property type="entry name" value="NreC/VraR/RcsB-like_REC"/>
</dbReference>
<dbReference type="RefSeq" id="WP_201376955.1">
    <property type="nucleotide sequence ID" value="NZ_BNJG01000007.1"/>
</dbReference>
<dbReference type="SUPFAM" id="SSF52172">
    <property type="entry name" value="CheY-like"/>
    <property type="match status" value="1"/>
</dbReference>
<dbReference type="Gene3D" id="3.40.50.2300">
    <property type="match status" value="1"/>
</dbReference>
<evidence type="ECO:0000256" key="1">
    <source>
        <dbReference type="ARBA" id="ARBA00022553"/>
    </source>
</evidence>
<dbReference type="InterPro" id="IPR000792">
    <property type="entry name" value="Tscrpt_reg_LuxR_C"/>
</dbReference>
<evidence type="ECO:0000313" key="7">
    <source>
        <dbReference type="Proteomes" id="UP000654345"/>
    </source>
</evidence>
<evidence type="ECO:0000259" key="4">
    <source>
        <dbReference type="PROSITE" id="PS50043"/>
    </source>
</evidence>
<evidence type="ECO:0000313" key="6">
    <source>
        <dbReference type="EMBL" id="GHO60936.1"/>
    </source>
</evidence>
<dbReference type="Pfam" id="PF00072">
    <property type="entry name" value="Response_reg"/>
    <property type="match status" value="1"/>
</dbReference>
<feature type="modified residue" description="4-aspartylphosphate" evidence="3">
    <location>
        <position position="55"/>
    </location>
</feature>
<feature type="domain" description="HTH luxR-type" evidence="4">
    <location>
        <begin position="140"/>
        <end position="205"/>
    </location>
</feature>
<dbReference type="SMART" id="SM00421">
    <property type="entry name" value="HTH_LUXR"/>
    <property type="match status" value="1"/>
</dbReference>
<dbReference type="EMBL" id="BNJG01000007">
    <property type="protein sequence ID" value="GHO60936.1"/>
    <property type="molecule type" value="Genomic_DNA"/>
</dbReference>
<evidence type="ECO:0000259" key="5">
    <source>
        <dbReference type="PROSITE" id="PS50110"/>
    </source>
</evidence>
<dbReference type="GO" id="GO:0003677">
    <property type="term" value="F:DNA binding"/>
    <property type="evidence" value="ECO:0007669"/>
    <property type="project" value="UniProtKB-KW"/>
</dbReference>
<dbReference type="PANTHER" id="PTHR43214:SF43">
    <property type="entry name" value="TWO-COMPONENT RESPONSE REGULATOR"/>
    <property type="match status" value="1"/>
</dbReference>
<dbReference type="InterPro" id="IPR016032">
    <property type="entry name" value="Sig_transdc_resp-reg_C-effctor"/>
</dbReference>
<protein>
    <submittedName>
        <fullName evidence="6">DNA-binding response regulator</fullName>
    </submittedName>
</protein>
<sequence>MTIRILIVDDHSVVRQGLRMFLALDPELEVVGEGANGEDALQLARQLQPDVVIMDLIMPGMDGVKATEILRRELPTIEVLALTSVLEDALVVEVIRAGAIGYLLKDTQADELCRAIKAAVEGQVQLSPQAATRLMREIRAPEPHKALTERESEVLQLLAQGLSNKEIARQLSLGEKTIKTHVSNILGKLGVQSRTQAALEAVHLGLLHSTSLSQKR</sequence>
<dbReference type="InterPro" id="IPR011006">
    <property type="entry name" value="CheY-like_superfamily"/>
</dbReference>
<reference evidence="6 7" key="1">
    <citation type="journal article" date="2021" name="Int. J. Syst. Evol. Microbiol.">
        <title>Reticulibacter mediterranei gen. nov., sp. nov., within the new family Reticulibacteraceae fam. nov., and Ktedonospora formicarum gen. nov., sp. nov., Ktedonobacter robiniae sp. nov., Dictyobacter formicarum sp. nov. and Dictyobacter arantiisoli sp. nov., belonging to the class Ktedonobacteria.</title>
        <authorList>
            <person name="Yabe S."/>
            <person name="Zheng Y."/>
            <person name="Wang C.M."/>
            <person name="Sakai Y."/>
            <person name="Abe K."/>
            <person name="Yokota A."/>
            <person name="Donadio S."/>
            <person name="Cavaletti L."/>
            <person name="Monciardini P."/>
        </authorList>
    </citation>
    <scope>NUCLEOTIDE SEQUENCE [LARGE SCALE GENOMIC DNA]</scope>
    <source>
        <strain evidence="6 7">SOSP1-30</strain>
    </source>
</reference>
<dbReference type="PROSITE" id="PS00622">
    <property type="entry name" value="HTH_LUXR_1"/>
    <property type="match status" value="1"/>
</dbReference>
<keyword evidence="7" id="KW-1185">Reference proteome</keyword>
<dbReference type="SUPFAM" id="SSF46894">
    <property type="entry name" value="C-terminal effector domain of the bipartite response regulators"/>
    <property type="match status" value="1"/>
</dbReference>
<evidence type="ECO:0000256" key="3">
    <source>
        <dbReference type="PROSITE-ProRule" id="PRU00169"/>
    </source>
</evidence>
<gene>
    <name evidence="6" type="ORF">KSB_94110</name>
</gene>
<dbReference type="SMART" id="SM00448">
    <property type="entry name" value="REC"/>
    <property type="match status" value="1"/>
</dbReference>
<name>A0ABQ3V6S0_9CHLR</name>
<dbReference type="CDD" id="cd17535">
    <property type="entry name" value="REC_NarL-like"/>
    <property type="match status" value="1"/>
</dbReference>
<dbReference type="Proteomes" id="UP000654345">
    <property type="component" value="Unassembled WGS sequence"/>
</dbReference>
<feature type="domain" description="Response regulatory" evidence="5">
    <location>
        <begin position="4"/>
        <end position="120"/>
    </location>
</feature>
<proteinExistence type="predicted"/>
<dbReference type="InterPro" id="IPR001789">
    <property type="entry name" value="Sig_transdc_resp-reg_receiver"/>
</dbReference>
<dbReference type="InterPro" id="IPR039420">
    <property type="entry name" value="WalR-like"/>
</dbReference>
<keyword evidence="2 6" id="KW-0238">DNA-binding</keyword>
<dbReference type="PROSITE" id="PS50110">
    <property type="entry name" value="RESPONSE_REGULATORY"/>
    <property type="match status" value="1"/>
</dbReference>